<feature type="domain" description="Response regulatory" evidence="3">
    <location>
        <begin position="9"/>
        <end position="124"/>
    </location>
</feature>
<dbReference type="CDD" id="cd01949">
    <property type="entry name" value="GGDEF"/>
    <property type="match status" value="1"/>
</dbReference>
<dbReference type="EMBL" id="CP003060">
    <property type="protein sequence ID" value="AEP31340.1"/>
    <property type="molecule type" value="Genomic_DNA"/>
</dbReference>
<dbReference type="Gene3D" id="3.30.450.20">
    <property type="entry name" value="PAS domain"/>
    <property type="match status" value="1"/>
</dbReference>
<dbReference type="KEGG" id="gni:GNIT_3246"/>
<dbReference type="InterPro" id="IPR035965">
    <property type="entry name" value="PAS-like_dom_sf"/>
</dbReference>
<feature type="domain" description="EAL" evidence="6">
    <location>
        <begin position="564"/>
        <end position="815"/>
    </location>
</feature>
<proteinExistence type="predicted"/>
<dbReference type="HOGENOM" id="CLU_000445_70_50_6"/>
<dbReference type="InterPro" id="IPR043128">
    <property type="entry name" value="Rev_trsase/Diguanyl_cyclase"/>
</dbReference>
<dbReference type="CDD" id="cd00130">
    <property type="entry name" value="PAS"/>
    <property type="match status" value="1"/>
</dbReference>
<dbReference type="PROSITE" id="PS50887">
    <property type="entry name" value="GGDEF"/>
    <property type="match status" value="1"/>
</dbReference>
<keyword evidence="9" id="KW-1185">Reference proteome</keyword>
<organism evidence="8 9">
    <name type="scientific">Glaciecola nitratireducens (strain JCM 12485 / KCTC 12276 / FR1064)</name>
    <dbReference type="NCBI Taxonomy" id="1085623"/>
    <lineage>
        <taxon>Bacteria</taxon>
        <taxon>Pseudomonadati</taxon>
        <taxon>Pseudomonadota</taxon>
        <taxon>Gammaproteobacteria</taxon>
        <taxon>Alteromonadales</taxon>
        <taxon>Alteromonadaceae</taxon>
        <taxon>Brumicola</taxon>
    </lineage>
</organism>
<evidence type="ECO:0000259" key="6">
    <source>
        <dbReference type="PROSITE" id="PS50883"/>
    </source>
</evidence>
<dbReference type="SMART" id="SM00091">
    <property type="entry name" value="PAS"/>
    <property type="match status" value="2"/>
</dbReference>
<evidence type="ECO:0000259" key="7">
    <source>
        <dbReference type="PROSITE" id="PS50887"/>
    </source>
</evidence>
<evidence type="ECO:0000259" key="5">
    <source>
        <dbReference type="PROSITE" id="PS50113"/>
    </source>
</evidence>
<dbReference type="InterPro" id="IPR000014">
    <property type="entry name" value="PAS"/>
</dbReference>
<keyword evidence="1" id="KW-0597">Phosphoprotein</keyword>
<dbReference type="PROSITE" id="PS50110">
    <property type="entry name" value="RESPONSE_REGULATORY"/>
    <property type="match status" value="1"/>
</dbReference>
<feature type="modified residue" description="4-aspartylphosphate" evidence="1">
    <location>
        <position position="57"/>
    </location>
</feature>
<dbReference type="PANTHER" id="PTHR44757">
    <property type="entry name" value="DIGUANYLATE CYCLASE DGCP"/>
    <property type="match status" value="1"/>
</dbReference>
<dbReference type="Gene3D" id="3.40.50.2300">
    <property type="match status" value="1"/>
</dbReference>
<dbReference type="PROSITE" id="PS50113">
    <property type="entry name" value="PAC"/>
    <property type="match status" value="1"/>
</dbReference>
<feature type="domain" description="GGDEF" evidence="7">
    <location>
        <begin position="422"/>
        <end position="555"/>
    </location>
</feature>
<dbReference type="InterPro" id="IPR029787">
    <property type="entry name" value="Nucleotide_cyclase"/>
</dbReference>
<feature type="domain" description="PAS" evidence="4">
    <location>
        <begin position="260"/>
        <end position="333"/>
    </location>
</feature>
<dbReference type="SMART" id="SM00448">
    <property type="entry name" value="REC"/>
    <property type="match status" value="1"/>
</dbReference>
<dbReference type="eggNOG" id="COG5001">
    <property type="taxonomic scope" value="Bacteria"/>
</dbReference>
<dbReference type="SMART" id="SM00052">
    <property type="entry name" value="EAL"/>
    <property type="match status" value="1"/>
</dbReference>
<gene>
    <name evidence="8" type="ordered locus">GNIT_3246</name>
</gene>
<dbReference type="Gene3D" id="3.30.70.270">
    <property type="match status" value="1"/>
</dbReference>
<dbReference type="InterPro" id="IPR035919">
    <property type="entry name" value="EAL_sf"/>
</dbReference>
<dbReference type="Pfam" id="PF00072">
    <property type="entry name" value="Response_reg"/>
    <property type="match status" value="1"/>
</dbReference>
<dbReference type="InterPro" id="IPR001633">
    <property type="entry name" value="EAL_dom"/>
</dbReference>
<feature type="coiled-coil region" evidence="2">
    <location>
        <begin position="554"/>
        <end position="581"/>
    </location>
</feature>
<dbReference type="OrthoDB" id="9816034at2"/>
<dbReference type="RefSeq" id="WP_014110211.1">
    <property type="nucleotide sequence ID" value="NC_016041.1"/>
</dbReference>
<dbReference type="NCBIfam" id="TIGR00254">
    <property type="entry name" value="GGDEF"/>
    <property type="match status" value="1"/>
</dbReference>
<dbReference type="STRING" id="1085623.GNIT_3246"/>
<dbReference type="InterPro" id="IPR052155">
    <property type="entry name" value="Biofilm_reg_signaling"/>
</dbReference>
<dbReference type="Gene3D" id="3.20.20.450">
    <property type="entry name" value="EAL domain"/>
    <property type="match status" value="1"/>
</dbReference>
<keyword evidence="2" id="KW-0175">Coiled coil</keyword>
<dbReference type="AlphaFoldDB" id="G4QE66"/>
<feature type="domain" description="PAC" evidence="5">
    <location>
        <begin position="338"/>
        <end position="390"/>
    </location>
</feature>
<dbReference type="SUPFAM" id="SSF52172">
    <property type="entry name" value="CheY-like"/>
    <property type="match status" value="1"/>
</dbReference>
<accession>G4QE66</accession>
<evidence type="ECO:0000259" key="3">
    <source>
        <dbReference type="PROSITE" id="PS50110"/>
    </source>
</evidence>
<dbReference type="SUPFAM" id="SSF55073">
    <property type="entry name" value="Nucleotide cyclase"/>
    <property type="match status" value="1"/>
</dbReference>
<dbReference type="SUPFAM" id="SSF55785">
    <property type="entry name" value="PYP-like sensor domain (PAS domain)"/>
    <property type="match status" value="1"/>
</dbReference>
<dbReference type="InterPro" id="IPR011006">
    <property type="entry name" value="CheY-like_superfamily"/>
</dbReference>
<dbReference type="GO" id="GO:0000160">
    <property type="term" value="P:phosphorelay signal transduction system"/>
    <property type="evidence" value="ECO:0007669"/>
    <property type="project" value="InterPro"/>
</dbReference>
<evidence type="ECO:0000256" key="1">
    <source>
        <dbReference type="PROSITE-ProRule" id="PRU00169"/>
    </source>
</evidence>
<dbReference type="SMART" id="SM00267">
    <property type="entry name" value="GGDEF"/>
    <property type="match status" value="1"/>
</dbReference>
<dbReference type="PROSITE" id="PS50112">
    <property type="entry name" value="PAS"/>
    <property type="match status" value="1"/>
</dbReference>
<name>G4QE66_GLANF</name>
<evidence type="ECO:0000256" key="2">
    <source>
        <dbReference type="SAM" id="Coils"/>
    </source>
</evidence>
<dbReference type="InterPro" id="IPR000160">
    <property type="entry name" value="GGDEF_dom"/>
</dbReference>
<dbReference type="CDD" id="cd01948">
    <property type="entry name" value="EAL"/>
    <property type="match status" value="1"/>
</dbReference>
<dbReference type="SUPFAM" id="SSF141868">
    <property type="entry name" value="EAL domain-like"/>
    <property type="match status" value="1"/>
</dbReference>
<dbReference type="Proteomes" id="UP000009282">
    <property type="component" value="Chromosome"/>
</dbReference>
<evidence type="ECO:0000313" key="8">
    <source>
        <dbReference type="EMBL" id="AEP31340.1"/>
    </source>
</evidence>
<dbReference type="Pfam" id="PF00990">
    <property type="entry name" value="GGDEF"/>
    <property type="match status" value="1"/>
</dbReference>
<evidence type="ECO:0000313" key="9">
    <source>
        <dbReference type="Proteomes" id="UP000009282"/>
    </source>
</evidence>
<dbReference type="Pfam" id="PF13426">
    <property type="entry name" value="PAS_9"/>
    <property type="match status" value="1"/>
</dbReference>
<dbReference type="NCBIfam" id="TIGR00229">
    <property type="entry name" value="sensory_box"/>
    <property type="match status" value="1"/>
</dbReference>
<evidence type="ECO:0000259" key="4">
    <source>
        <dbReference type="PROSITE" id="PS50112"/>
    </source>
</evidence>
<dbReference type="PROSITE" id="PS50883">
    <property type="entry name" value="EAL"/>
    <property type="match status" value="1"/>
</dbReference>
<dbReference type="Pfam" id="PF00563">
    <property type="entry name" value="EAL"/>
    <property type="match status" value="1"/>
</dbReference>
<reference evidence="8 9" key="1">
    <citation type="journal article" date="2011" name="J. Bacteriol.">
        <title>Complete genome sequence of seawater bacterium Glaciecola nitratireducens FR1064T.</title>
        <authorList>
            <person name="Bian F."/>
            <person name="Qin Q.L."/>
            <person name="Xie B.B."/>
            <person name="Shu Y.L."/>
            <person name="Zhang X.Y."/>
            <person name="Yu Y."/>
            <person name="Chen B."/>
            <person name="Chen X.L."/>
            <person name="Zhou B.C."/>
            <person name="Zhang Y.Z."/>
        </authorList>
    </citation>
    <scope>NUCLEOTIDE SEQUENCE [LARGE SCALE GENOMIC DNA]</scope>
    <source>
        <strain evidence="9">JCM 12485 / KCTC 12276 / FR1064</strain>
    </source>
</reference>
<protein>
    <submittedName>
        <fullName evidence="8">Diguanylate cyclase/phosphodiesterase with</fullName>
    </submittedName>
</protein>
<dbReference type="PANTHER" id="PTHR44757:SF2">
    <property type="entry name" value="BIOFILM ARCHITECTURE MAINTENANCE PROTEIN MBAA"/>
    <property type="match status" value="1"/>
</dbReference>
<dbReference type="InterPro" id="IPR000700">
    <property type="entry name" value="PAS-assoc_C"/>
</dbReference>
<dbReference type="InterPro" id="IPR001789">
    <property type="entry name" value="Sig_transdc_resp-reg_receiver"/>
</dbReference>
<sequence length="819" mass="92924">MDFNNQEFTILAVDDTGIFLDIIENAVSHMGKFIRAENGEIALVKAREYKPDIILLDIELPDINGLEVARQLKSNPITNSATIIFITAHDQFSNELEAFFQGGVDFISKPINNELIQARVRTHLSLINKTRQLRKAHDELAKFVARRNIFISYWSYDLINIYNNDVDGKWFDKSANDIVGHSLISLFNNSDGNAIAAAIHTNLVKKAGPFEFSFTNYQNRNKRVHVSLIDERAFENQDGFLMIMTEIDDDNTSGQEWQLEKSKFTESLTAVIDGVITTDTMGRITYANSAAERLIGLSSNVLMLQNIDTAIHLVDKNTNERLVSPVNYALSERCKTNPYADSMLVSENGRRYEIEDSASPVFDENNELIGSVLVFRDVTQKREDEQRIFHLSNHDALTGLPNRTLLMDRGSQAIKDAHRNNCAVAMLMINIDRFQQVNDKHGYVVGDKVLQRVAKLLGLILRSYDTISRQGGDEFVVILPKISDNVNIAEFCTRIKSDFAQRWKTKEFAFDLTLCIGVSMYPVDCDDVHQLYQKAHTAMHEAKRIGKDSISFFSKELELKAKQQQQQIAKLQEAIKNDEIILFYQPKVDAKTSEILGFEALARWPQKDGSMIFPDAFIPLTEETKLIIPLGESLLKQACAQTVEWQKQYPKLHVSVNVSPVQFTSQLIETVNKVIIDTGIEPEFLELEITESVLLNDEHSLTTFNELKKLGIKISIDDFGTGYSSLSYIKKYALDVLKIDQSFVRNMFEEKIDITIIQTIITLAKNLEINLIAEGVETKRHADLLSDLGCDILQGYYFGRPVSREETSRILATSRFIKP</sequence>